<evidence type="ECO:0000256" key="1">
    <source>
        <dbReference type="ARBA" id="ARBA00006539"/>
    </source>
</evidence>
<keyword evidence="3" id="KW-1185">Reference proteome</keyword>
<proteinExistence type="inferred from homology"/>
<evidence type="ECO:0000313" key="3">
    <source>
        <dbReference type="Proteomes" id="UP001220228"/>
    </source>
</evidence>
<dbReference type="Proteomes" id="UP001220228">
    <property type="component" value="Chromosome"/>
</dbReference>
<sequence>MPSMLQQIILDMVKQFSSLATDLIEGKVDLSQMVLASKQDFRSHLCQLISQVLEEKDQVIMESSYRRQFYRIKDKRERTFISSIGPLVFTRRYYEDKRTNERLFLLDEVAGIEKHSRLSLDLKAELLEDATRLSYKQSGERHGGEAKISRSAVMHVVHRSGKDISALDQLEDEPVPVPETLFVEADEDHVPHQDGTNHFLKMVYVHEGYRAIGKKFSLIRPFYITGEYPGTEGTEEIWQTVLDCIMKQYGGQMPKHFFLAGDGANWIKTGADFLPNCTLVYDKFHLRKACKQAAVGVPGNLGDILMSWAMQGHSSYLNDYFRVRLNDPQLRPSERKTVLHARTLIRHNWKQIQANHAPGFHGTSAEDHISHMLSERFSSRPMGWSQAGTDSLSQTRVFVFQGGHVFEKLEANAKRQHKAKIDIRIDDRIKVRYKSEMAKYAQAVEASFVELASGRHRGWQYGITH</sequence>
<name>A0ABY8DQJ7_9LACO</name>
<accession>A0ABY8DQJ7</accession>
<organism evidence="2 3">
    <name type="scientific">Lacticaseibacillus huelsenbergensis</name>
    <dbReference type="NCBI Taxonomy" id="3035291"/>
    <lineage>
        <taxon>Bacteria</taxon>
        <taxon>Bacillati</taxon>
        <taxon>Bacillota</taxon>
        <taxon>Bacilli</taxon>
        <taxon>Lactobacillales</taxon>
        <taxon>Lactobacillaceae</taxon>
        <taxon>Lacticaseibacillus</taxon>
    </lineage>
</organism>
<evidence type="ECO:0000313" key="2">
    <source>
        <dbReference type="EMBL" id="WFB39265.1"/>
    </source>
</evidence>
<comment type="similarity">
    <text evidence="1">Belongs to the UPF0236 family.</text>
</comment>
<dbReference type="Pfam" id="PF06782">
    <property type="entry name" value="UPF0236"/>
    <property type="match status" value="1"/>
</dbReference>
<protein>
    <submittedName>
        <fullName evidence="2">ISLre2 family transposase</fullName>
    </submittedName>
</protein>
<dbReference type="NCBIfam" id="NF033529">
    <property type="entry name" value="transpos_ISLre2"/>
    <property type="match status" value="1"/>
</dbReference>
<reference evidence="2 3" key="1">
    <citation type="submission" date="2023-03" db="EMBL/GenBank/DDBJ databases">
        <authorList>
            <person name="Ruckert-Reed C."/>
        </authorList>
    </citation>
    <scope>NUCLEOTIDE SEQUENCE [LARGE SCALE GENOMIC DNA]</scope>
    <source>
        <strain evidence="2 3">DSM 115425</strain>
    </source>
</reference>
<dbReference type="EMBL" id="CP120687">
    <property type="protein sequence ID" value="WFB39265.1"/>
    <property type="molecule type" value="Genomic_DNA"/>
</dbReference>
<dbReference type="InterPro" id="IPR009620">
    <property type="entry name" value="UPF0236"/>
</dbReference>
<gene>
    <name evidence="2" type="ORF">LHUE1_002830</name>
</gene>